<reference evidence="2" key="1">
    <citation type="submission" date="2023-08" db="EMBL/GenBank/DDBJ databases">
        <authorList>
            <person name="Chen Y."/>
            <person name="Shah S."/>
            <person name="Dougan E. K."/>
            <person name="Thang M."/>
            <person name="Chan C."/>
        </authorList>
    </citation>
    <scope>NUCLEOTIDE SEQUENCE</scope>
</reference>
<comment type="caution">
    <text evidence="2">The sequence shown here is derived from an EMBL/GenBank/DDBJ whole genome shotgun (WGS) entry which is preliminary data.</text>
</comment>
<feature type="region of interest" description="Disordered" evidence="1">
    <location>
        <begin position="1"/>
        <end position="38"/>
    </location>
</feature>
<dbReference type="AlphaFoldDB" id="A0AA36HTS6"/>
<gene>
    <name evidence="2" type="ORF">EVOR1521_LOCUS4504</name>
</gene>
<feature type="compositionally biased region" description="Polar residues" evidence="1">
    <location>
        <begin position="1"/>
        <end position="12"/>
    </location>
</feature>
<accession>A0AA36HTS6</accession>
<feature type="non-terminal residue" evidence="2">
    <location>
        <position position="1"/>
    </location>
</feature>
<evidence type="ECO:0000313" key="2">
    <source>
        <dbReference type="EMBL" id="CAJ1375147.1"/>
    </source>
</evidence>
<evidence type="ECO:0000313" key="3">
    <source>
        <dbReference type="Proteomes" id="UP001178507"/>
    </source>
</evidence>
<name>A0AA36HTS6_9DINO</name>
<proteinExistence type="predicted"/>
<dbReference type="EMBL" id="CAUJNA010000302">
    <property type="protein sequence ID" value="CAJ1375147.1"/>
    <property type="molecule type" value="Genomic_DNA"/>
</dbReference>
<dbReference type="Proteomes" id="UP001178507">
    <property type="component" value="Unassembled WGS sequence"/>
</dbReference>
<feature type="non-terminal residue" evidence="2">
    <location>
        <position position="336"/>
    </location>
</feature>
<evidence type="ECO:0000256" key="1">
    <source>
        <dbReference type="SAM" id="MobiDB-lite"/>
    </source>
</evidence>
<organism evidence="2 3">
    <name type="scientific">Effrenium voratum</name>
    <dbReference type="NCBI Taxonomy" id="2562239"/>
    <lineage>
        <taxon>Eukaryota</taxon>
        <taxon>Sar</taxon>
        <taxon>Alveolata</taxon>
        <taxon>Dinophyceae</taxon>
        <taxon>Suessiales</taxon>
        <taxon>Symbiodiniaceae</taxon>
        <taxon>Effrenium</taxon>
    </lineage>
</organism>
<protein>
    <submittedName>
        <fullName evidence="2">Uncharacterized protein</fullName>
    </submittedName>
</protein>
<keyword evidence="3" id="KW-1185">Reference proteome</keyword>
<sequence length="336" mass="36469">DNSLAVTVTSGADAQPALHPEGATVEPDADGADGIVANDGAKDDEAIIEAYAAQLASLKDLDLGASDDASIAQWGRARLAKISELKAGMQNTKKSAGRRKGGSPTEFLAPLEEMIEELNALTALIKTLMSATVEGREPFEKVRLRLDTDQAFKAFEAAWERCLKGVAMEDLKTAQWDNFFSATYQLTISSLTENAGPFFVLLASQLTQRLVKTINVTKLLTREVLKYLRAFMESMQAHADTIRATTQADEDDKLAIQSILVVLDLAAPPSRVLAACATLNVALSHHWLVQAFSLEKGKRVMECARDNAQKRQDSDSLLEAFATSSSELKAIKERAE</sequence>